<dbReference type="EMBL" id="OU594942">
    <property type="protein sequence ID" value="CAG9278101.1"/>
    <property type="molecule type" value="Genomic_DNA"/>
</dbReference>
<organism evidence="1">
    <name type="scientific">Phaeodactylum tricornutum</name>
    <name type="common">Diatom</name>
    <dbReference type="NCBI Taxonomy" id="2850"/>
    <lineage>
        <taxon>Eukaryota</taxon>
        <taxon>Sar</taxon>
        <taxon>Stramenopiles</taxon>
        <taxon>Ochrophyta</taxon>
        <taxon>Bacillariophyta</taxon>
        <taxon>Bacillariophyceae</taxon>
        <taxon>Bacillariophycidae</taxon>
        <taxon>Naviculales</taxon>
        <taxon>Phaeodactylaceae</taxon>
        <taxon>Phaeodactylum</taxon>
    </lineage>
</organism>
<sequence length="270" mass="30298">MLAFGKKAFCHVPFYATASPKSVMSAAKGIQNGNVRTLVIRSSRVSPYRVRNQAGGAYSPFMRAKMRARRALDQKPSLEMALAMPLSAQEMDNSSLATVGAIGNHAAREEILKRHIMSVDKISYDRACETFQEIENKNRQGMIFLSLPYQIGIAMGVTAAFASIPLVFDLPTAEWFNEHFVTTDVPEPKDLETMLEVGSWTWNWMEPPLGQISFFLLCLQYSRAQLDNLGIKPYTSKIKRMRGERLATAFPQYDPRILIGYSESAKVFLA</sequence>
<dbReference type="AlphaFoldDB" id="A0A8J9S2Y2"/>
<name>A0A8J9S2Y2_PHATR</name>
<evidence type="ECO:0000313" key="1">
    <source>
        <dbReference type="EMBL" id="CAG9278101.1"/>
    </source>
</evidence>
<proteinExistence type="predicted"/>
<reference evidence="1" key="1">
    <citation type="submission" date="2022-02" db="EMBL/GenBank/DDBJ databases">
        <authorList>
            <person name="Giguere J D."/>
        </authorList>
    </citation>
    <scope>NUCLEOTIDE SEQUENCE</scope>
    <source>
        <strain evidence="1">CCAP 1055/1</strain>
    </source>
</reference>
<gene>
    <name evidence="1" type="ORF">PTTT1_LOCUS5854</name>
</gene>
<protein>
    <submittedName>
        <fullName evidence="1">Uncharacterized protein</fullName>
    </submittedName>
</protein>
<accession>A0A8J9S2Y2</accession>
<dbReference type="Proteomes" id="UP000836788">
    <property type="component" value="Chromosome 1"/>
</dbReference>